<dbReference type="AlphaFoldDB" id="A0A9W8W4G4"/>
<evidence type="ECO:0000256" key="1">
    <source>
        <dbReference type="SAM" id="MobiDB-lite"/>
    </source>
</evidence>
<dbReference type="Proteomes" id="UP001140502">
    <property type="component" value="Unassembled WGS sequence"/>
</dbReference>
<evidence type="ECO:0000313" key="3">
    <source>
        <dbReference type="Proteomes" id="UP001140502"/>
    </source>
</evidence>
<protein>
    <submittedName>
        <fullName evidence="2">Uncharacterized protein</fullName>
    </submittedName>
</protein>
<evidence type="ECO:0000313" key="2">
    <source>
        <dbReference type="EMBL" id="KAJ4310312.1"/>
    </source>
</evidence>
<comment type="caution">
    <text evidence="2">The sequence shown here is derived from an EMBL/GenBank/DDBJ whole genome shotgun (WGS) entry which is preliminary data.</text>
</comment>
<name>A0A9W8W4G4_9HYPO</name>
<organism evidence="2 3">
    <name type="scientific">Fusarium piperis</name>
    <dbReference type="NCBI Taxonomy" id="1435070"/>
    <lineage>
        <taxon>Eukaryota</taxon>
        <taxon>Fungi</taxon>
        <taxon>Dikarya</taxon>
        <taxon>Ascomycota</taxon>
        <taxon>Pezizomycotina</taxon>
        <taxon>Sordariomycetes</taxon>
        <taxon>Hypocreomycetidae</taxon>
        <taxon>Hypocreales</taxon>
        <taxon>Nectriaceae</taxon>
        <taxon>Fusarium</taxon>
        <taxon>Fusarium solani species complex</taxon>
    </lineage>
</organism>
<proteinExistence type="predicted"/>
<dbReference type="EMBL" id="JAPEUR010000384">
    <property type="protein sequence ID" value="KAJ4310312.1"/>
    <property type="molecule type" value="Genomic_DNA"/>
</dbReference>
<accession>A0A9W8W4G4</accession>
<keyword evidence="3" id="KW-1185">Reference proteome</keyword>
<feature type="region of interest" description="Disordered" evidence="1">
    <location>
        <begin position="45"/>
        <end position="66"/>
    </location>
</feature>
<dbReference type="OrthoDB" id="5049394at2759"/>
<sequence length="265" mass="29689">MAASQGVYHETQLKYLKAILEHLIVMKRGPAQHQLLDLNKDEEENGQVPLLHGGPEPGLPPAAESGSTVESALSHLTSIAHEIMSPGLRTRIMNLKADHHVKNIFTSWYKVTIPTRLWLHGDQAGTVSSIAYMAAQDQRRPTIAFSGRHAAGGRLLTDEEKLYRMVYSLIFQLLQQLEDIPSLVVTGVDRPFTDLELTMESMPLALNLLPECIIVVDGWHFISNDAGDQVKQILKAFLDLFQKPQAIAGDRDYSRRPETRRCFES</sequence>
<gene>
    <name evidence="2" type="ORF">N0V84_011029</name>
</gene>
<reference evidence="2" key="1">
    <citation type="submission" date="2022-10" db="EMBL/GenBank/DDBJ databases">
        <title>Tapping the CABI collections for fungal endophytes: first genome assemblies for Collariella, Neodidymelliopsis, Ascochyta clinopodiicola, Didymella pomorum, Didymosphaeria variabile, Neocosmospora piperis and Neocucurbitaria cava.</title>
        <authorList>
            <person name="Hill R."/>
        </authorList>
    </citation>
    <scope>NUCLEOTIDE SEQUENCE</scope>
    <source>
        <strain evidence="2">IMI 366586</strain>
    </source>
</reference>